<proteinExistence type="predicted"/>
<comment type="caution">
    <text evidence="2">The sequence shown here is derived from an EMBL/GenBank/DDBJ whole genome shotgun (WGS) entry which is preliminary data.</text>
</comment>
<sequence length="51" mass="5150">MKRTLTGIAAAAVVLGTLSPMAFAATAKATAPTNAGQTTFALNGTLHLGWY</sequence>
<dbReference type="Proteomes" id="UP001579974">
    <property type="component" value="Unassembled WGS sequence"/>
</dbReference>
<accession>A0ABV5AFK2</accession>
<evidence type="ECO:0000313" key="3">
    <source>
        <dbReference type="Proteomes" id="UP001579974"/>
    </source>
</evidence>
<dbReference type="RefSeq" id="WP_275474538.1">
    <property type="nucleotide sequence ID" value="NZ_CP162940.1"/>
</dbReference>
<dbReference type="EMBL" id="JBDXSU010000008">
    <property type="protein sequence ID" value="MFB5191047.1"/>
    <property type="molecule type" value="Genomic_DNA"/>
</dbReference>
<keyword evidence="1" id="KW-0732">Signal</keyword>
<name>A0ABV5AFK2_9BACL</name>
<evidence type="ECO:0000313" key="2">
    <source>
        <dbReference type="EMBL" id="MFB5191047.1"/>
    </source>
</evidence>
<protein>
    <submittedName>
        <fullName evidence="2">Uncharacterized protein</fullName>
    </submittedName>
</protein>
<reference evidence="2 3" key="1">
    <citation type="journal article" date="2024" name="Int. J. Mol. Sci.">
        <title>Exploration of Alicyclobacillus spp. Genome in Search of Antibiotic Resistance.</title>
        <authorList>
            <person name="Bucka-Kolendo J."/>
            <person name="Kiousi D.E."/>
            <person name="Dekowska A."/>
            <person name="Mikolajczuk-Szczyrba A."/>
            <person name="Karadedos D.M."/>
            <person name="Michael P."/>
            <person name="Galanis A."/>
            <person name="Sokolowska B."/>
        </authorList>
    </citation>
    <scope>NUCLEOTIDE SEQUENCE [LARGE SCALE GENOMIC DNA]</scope>
    <source>
        <strain evidence="2 3">KKP 3000</strain>
    </source>
</reference>
<feature type="signal peptide" evidence="1">
    <location>
        <begin position="1"/>
        <end position="24"/>
    </location>
</feature>
<feature type="chain" id="PRO_5046790333" evidence="1">
    <location>
        <begin position="25"/>
        <end position="51"/>
    </location>
</feature>
<gene>
    <name evidence="2" type="ORF">KKP3000_004543</name>
</gene>
<keyword evidence="3" id="KW-1185">Reference proteome</keyword>
<organism evidence="2 3">
    <name type="scientific">Alicyclobacillus fastidiosus</name>
    <dbReference type="NCBI Taxonomy" id="392011"/>
    <lineage>
        <taxon>Bacteria</taxon>
        <taxon>Bacillati</taxon>
        <taxon>Bacillota</taxon>
        <taxon>Bacilli</taxon>
        <taxon>Bacillales</taxon>
        <taxon>Alicyclobacillaceae</taxon>
        <taxon>Alicyclobacillus</taxon>
    </lineage>
</organism>
<evidence type="ECO:0000256" key="1">
    <source>
        <dbReference type="SAM" id="SignalP"/>
    </source>
</evidence>